<gene>
    <name evidence="1" type="ORF">NKR19_g2189</name>
</gene>
<evidence type="ECO:0000313" key="2">
    <source>
        <dbReference type="Proteomes" id="UP001174691"/>
    </source>
</evidence>
<organism evidence="1 2">
    <name type="scientific">Coniochaeta hoffmannii</name>
    <dbReference type="NCBI Taxonomy" id="91930"/>
    <lineage>
        <taxon>Eukaryota</taxon>
        <taxon>Fungi</taxon>
        <taxon>Dikarya</taxon>
        <taxon>Ascomycota</taxon>
        <taxon>Pezizomycotina</taxon>
        <taxon>Sordariomycetes</taxon>
        <taxon>Sordariomycetidae</taxon>
        <taxon>Coniochaetales</taxon>
        <taxon>Coniochaetaceae</taxon>
        <taxon>Coniochaeta</taxon>
    </lineage>
</organism>
<dbReference type="Proteomes" id="UP001174691">
    <property type="component" value="Unassembled WGS sequence"/>
</dbReference>
<dbReference type="EMBL" id="JANBVN010000021">
    <property type="protein sequence ID" value="KAJ9161563.1"/>
    <property type="molecule type" value="Genomic_DNA"/>
</dbReference>
<proteinExistence type="predicted"/>
<dbReference type="AlphaFoldDB" id="A0AA38RZC9"/>
<sequence length="87" mass="9026">MVTSAKISGSPLSCLEKAMHASPSTGSKIKMDAKTYNIRDSPVVTHPSTSLTITSLSRGERTGSRVLWYLWSAAGISTANAGATVAG</sequence>
<evidence type="ECO:0000313" key="1">
    <source>
        <dbReference type="EMBL" id="KAJ9161563.1"/>
    </source>
</evidence>
<name>A0AA38RZC9_9PEZI</name>
<accession>A0AA38RZC9</accession>
<reference evidence="1" key="1">
    <citation type="submission" date="2022-07" db="EMBL/GenBank/DDBJ databases">
        <title>Fungi with potential for degradation of polypropylene.</title>
        <authorList>
            <person name="Gostincar C."/>
        </authorList>
    </citation>
    <scope>NUCLEOTIDE SEQUENCE</scope>
    <source>
        <strain evidence="1">EXF-13287</strain>
    </source>
</reference>
<comment type="caution">
    <text evidence="1">The sequence shown here is derived from an EMBL/GenBank/DDBJ whole genome shotgun (WGS) entry which is preliminary data.</text>
</comment>
<protein>
    <submittedName>
        <fullName evidence="1">Uncharacterized protein</fullName>
    </submittedName>
</protein>
<keyword evidence="2" id="KW-1185">Reference proteome</keyword>